<gene>
    <name evidence="3" type="ORF">M430DRAFT_160966</name>
</gene>
<evidence type="ECO:0000256" key="2">
    <source>
        <dbReference type="SAM" id="SignalP"/>
    </source>
</evidence>
<feature type="transmembrane region" description="Helical" evidence="1">
    <location>
        <begin position="728"/>
        <end position="750"/>
    </location>
</feature>
<feature type="transmembrane region" description="Helical" evidence="1">
    <location>
        <begin position="597"/>
        <end position="616"/>
    </location>
</feature>
<reference evidence="3 4" key="1">
    <citation type="journal article" date="2018" name="New Phytol.">
        <title>Comparative genomics and transcriptomics depict ericoid mycorrhizal fungi as versatile saprotrophs and plant mutualists.</title>
        <authorList>
            <person name="Martino E."/>
            <person name="Morin E."/>
            <person name="Grelet G.A."/>
            <person name="Kuo A."/>
            <person name="Kohler A."/>
            <person name="Daghino S."/>
            <person name="Barry K.W."/>
            <person name="Cichocki N."/>
            <person name="Clum A."/>
            <person name="Dockter R.B."/>
            <person name="Hainaut M."/>
            <person name="Kuo R.C."/>
            <person name="LaButti K."/>
            <person name="Lindahl B.D."/>
            <person name="Lindquist E.A."/>
            <person name="Lipzen A."/>
            <person name="Khouja H.R."/>
            <person name="Magnuson J."/>
            <person name="Murat C."/>
            <person name="Ohm R.A."/>
            <person name="Singer S.W."/>
            <person name="Spatafora J.W."/>
            <person name="Wang M."/>
            <person name="Veneault-Fourrey C."/>
            <person name="Henrissat B."/>
            <person name="Grigoriev I.V."/>
            <person name="Martin F.M."/>
            <person name="Perotto S."/>
        </authorList>
    </citation>
    <scope>NUCLEOTIDE SEQUENCE [LARGE SCALE GENOMIC DNA]</scope>
    <source>
        <strain evidence="3 4">ATCC 22711</strain>
    </source>
</reference>
<feature type="chain" id="PRO_5015430464" evidence="2">
    <location>
        <begin position="28"/>
        <end position="772"/>
    </location>
</feature>
<keyword evidence="2" id="KW-0732">Signal</keyword>
<name>A0A2T3BF02_AMORE</name>
<feature type="transmembrane region" description="Helical" evidence="1">
    <location>
        <begin position="407"/>
        <end position="432"/>
    </location>
</feature>
<evidence type="ECO:0000313" key="4">
    <source>
        <dbReference type="Proteomes" id="UP000241818"/>
    </source>
</evidence>
<feature type="transmembrane region" description="Helical" evidence="1">
    <location>
        <begin position="153"/>
        <end position="171"/>
    </location>
</feature>
<keyword evidence="1" id="KW-0812">Transmembrane</keyword>
<sequence>MTYIAGKLGSKLCYLLLVITLPVLTLAQDHGQGNFTSVSDAFWQLAGLRPQPNSDLVQNPRLGGQNFTHCCLLAVNASLEVVNGFLIEKQPSFINATVDDLLAASAAGQFPCTATWNGNPAGAPIVEVPDWWLEETCPGWQLSDSRMGDESQWISPFVGFLLPAVVFCLTIPRRRKLAVWGELFDLDLSKVMSWILAPFAMIIAGFCVVCDIIIWLSICFGFASPMLLSGLYEAYLDHQILNFVKDKTENGRLTMDMRARLLFVVLVGNLDLDPEADTELTLVNNYHQDDDNRWPDGKMELNDSEELKVAENLNDTTALNGITKREDTAMRNRNGNSPFVHVQKLVHPLRTYRDHIPGTPRQWPIHNVLCREPNCRNEGCKEKRIERDARVQKEIGRVKTRLRTMLACQYSFGATVGAPVVFFLGSFVFTLVSTLSNLGDEDTSLALAFGMWYMIIPHISIVSGLLLAGNNPNTLEGVVALEYVEKEEKHILNKIFELTYESRYKPQWLWLRGRSKINWLIRIWETYKWRPANKGGKGGPVIDDDMDDLRKETRLSILDWLTVLGMTLLLMGVPFVLAFLTAFFTPQVGLSCRSFTFTIYEISQLCQLVLWIWAYMGAPEKEGHFSFFRKDGFLDKRGFYTPTDHSSIWSDKPFSLPSLWAFIWYNLAFIFGVTGVITSIGGTMMQLMGVYNSSKCDINVGWWTKPHRNVMVIISKNYALEIQDANTYWKSCAITATVFLGVVSFCGWWYQRRLRALFKGLVNQIDKEMEIR</sequence>
<dbReference type="EMBL" id="KZ679006">
    <property type="protein sequence ID" value="PSS27955.1"/>
    <property type="molecule type" value="Genomic_DNA"/>
</dbReference>
<feature type="transmembrane region" description="Helical" evidence="1">
    <location>
        <begin position="444"/>
        <end position="468"/>
    </location>
</feature>
<feature type="transmembrane region" description="Helical" evidence="1">
    <location>
        <begin position="183"/>
        <end position="206"/>
    </location>
</feature>
<evidence type="ECO:0000313" key="3">
    <source>
        <dbReference type="EMBL" id="PSS27955.1"/>
    </source>
</evidence>
<keyword evidence="1" id="KW-1133">Transmembrane helix</keyword>
<keyword evidence="1" id="KW-0472">Membrane</keyword>
<dbReference type="OrthoDB" id="5392263at2759"/>
<dbReference type="RefSeq" id="XP_024725480.1">
    <property type="nucleotide sequence ID" value="XM_024863391.1"/>
</dbReference>
<feature type="signal peptide" evidence="2">
    <location>
        <begin position="1"/>
        <end position="27"/>
    </location>
</feature>
<evidence type="ECO:0000256" key="1">
    <source>
        <dbReference type="SAM" id="Phobius"/>
    </source>
</evidence>
<dbReference type="GeneID" id="36571472"/>
<organism evidence="3 4">
    <name type="scientific">Amorphotheca resinae ATCC 22711</name>
    <dbReference type="NCBI Taxonomy" id="857342"/>
    <lineage>
        <taxon>Eukaryota</taxon>
        <taxon>Fungi</taxon>
        <taxon>Dikarya</taxon>
        <taxon>Ascomycota</taxon>
        <taxon>Pezizomycotina</taxon>
        <taxon>Leotiomycetes</taxon>
        <taxon>Helotiales</taxon>
        <taxon>Amorphothecaceae</taxon>
        <taxon>Amorphotheca</taxon>
    </lineage>
</organism>
<proteinExistence type="predicted"/>
<keyword evidence="4" id="KW-1185">Reference proteome</keyword>
<accession>A0A2T3BF02</accession>
<dbReference type="Proteomes" id="UP000241818">
    <property type="component" value="Unassembled WGS sequence"/>
</dbReference>
<dbReference type="AlphaFoldDB" id="A0A2T3BF02"/>
<dbReference type="InParanoid" id="A0A2T3BF02"/>
<feature type="transmembrane region" description="Helical" evidence="1">
    <location>
        <begin position="662"/>
        <end position="685"/>
    </location>
</feature>
<feature type="transmembrane region" description="Helical" evidence="1">
    <location>
        <begin position="560"/>
        <end position="585"/>
    </location>
</feature>
<protein>
    <submittedName>
        <fullName evidence="3">Uncharacterized protein</fullName>
    </submittedName>
</protein>